<feature type="domain" description="TauD/TfdA-like" evidence="2">
    <location>
        <begin position="78"/>
        <end position="249"/>
    </location>
</feature>
<organism evidence="3 4">
    <name type="scientific">Penicillium cf. griseofulvum</name>
    <dbReference type="NCBI Taxonomy" id="2972120"/>
    <lineage>
        <taxon>Eukaryota</taxon>
        <taxon>Fungi</taxon>
        <taxon>Dikarya</taxon>
        <taxon>Ascomycota</taxon>
        <taxon>Pezizomycotina</taxon>
        <taxon>Eurotiomycetes</taxon>
        <taxon>Eurotiomycetidae</taxon>
        <taxon>Eurotiales</taxon>
        <taxon>Aspergillaceae</taxon>
        <taxon>Penicillium</taxon>
    </lineage>
</organism>
<dbReference type="Proteomes" id="UP001150879">
    <property type="component" value="Unassembled WGS sequence"/>
</dbReference>
<dbReference type="EMBL" id="JAPQKP010000002">
    <property type="protein sequence ID" value="KAJ5205353.1"/>
    <property type="molecule type" value="Genomic_DNA"/>
</dbReference>
<dbReference type="Gene3D" id="3.60.130.10">
    <property type="entry name" value="Clavaminate synthase-like"/>
    <property type="match status" value="1"/>
</dbReference>
<protein>
    <submittedName>
        <fullName evidence="3">Taurine catabolism dioxygenase TauD/TfdA</fullName>
    </submittedName>
</protein>
<sequence>MESQNIQHVQQIDQHLKDSGFLKISLKFDDDECNYLQQLILQLHKNHAHGLPITHSSSKGWLWDVKPMPAALANATTNQARSETMSNFPWHTDCSYEVSPPRYFALQVLHEDRCGGGTLSILDSARLMSLLSPQTRLTLTQPEFRITVPPEFIKDENKTHITGSVIWVDKNMGKVHLRLRSDIIEPLTKCAKSALEELQRVLNSTEINAQVVDLTPEILPRGSIVMIDNRRWLHARNVVRDPSRHLRRVRWDVRPFGEM</sequence>
<proteinExistence type="predicted"/>
<dbReference type="InterPro" id="IPR042098">
    <property type="entry name" value="TauD-like_sf"/>
</dbReference>
<name>A0A9W9T0W6_9EURO</name>
<reference evidence="3" key="1">
    <citation type="submission" date="2022-11" db="EMBL/GenBank/DDBJ databases">
        <authorList>
            <person name="Petersen C."/>
        </authorList>
    </citation>
    <scope>NUCLEOTIDE SEQUENCE</scope>
    <source>
        <strain evidence="3">IBT 16849</strain>
    </source>
</reference>
<evidence type="ECO:0000313" key="3">
    <source>
        <dbReference type="EMBL" id="KAJ5205353.1"/>
    </source>
</evidence>
<reference evidence="3" key="2">
    <citation type="journal article" date="2023" name="IMA Fungus">
        <title>Comparative genomic study of the Penicillium genus elucidates a diverse pangenome and 15 lateral gene transfer events.</title>
        <authorList>
            <person name="Petersen C."/>
            <person name="Sorensen T."/>
            <person name="Nielsen M.R."/>
            <person name="Sondergaard T.E."/>
            <person name="Sorensen J.L."/>
            <person name="Fitzpatrick D.A."/>
            <person name="Frisvad J.C."/>
            <person name="Nielsen K.L."/>
        </authorList>
    </citation>
    <scope>NUCLEOTIDE SEQUENCE</scope>
    <source>
        <strain evidence="3">IBT 16849</strain>
    </source>
</reference>
<gene>
    <name evidence="3" type="ORF">N7472_001801</name>
</gene>
<dbReference type="Pfam" id="PF02668">
    <property type="entry name" value="TauD"/>
    <property type="match status" value="1"/>
</dbReference>
<keyword evidence="4" id="KW-1185">Reference proteome</keyword>
<comment type="caution">
    <text evidence="3">The sequence shown here is derived from an EMBL/GenBank/DDBJ whole genome shotgun (WGS) entry which is preliminary data.</text>
</comment>
<evidence type="ECO:0000256" key="1">
    <source>
        <dbReference type="ARBA" id="ARBA00023002"/>
    </source>
</evidence>
<dbReference type="InterPro" id="IPR003819">
    <property type="entry name" value="TauD/TfdA-like"/>
</dbReference>
<evidence type="ECO:0000259" key="2">
    <source>
        <dbReference type="Pfam" id="PF02668"/>
    </source>
</evidence>
<accession>A0A9W9T0W6</accession>
<keyword evidence="1" id="KW-0560">Oxidoreductase</keyword>
<keyword evidence="3" id="KW-0223">Dioxygenase</keyword>
<dbReference type="SUPFAM" id="SSF51197">
    <property type="entry name" value="Clavaminate synthase-like"/>
    <property type="match status" value="1"/>
</dbReference>
<evidence type="ECO:0000313" key="4">
    <source>
        <dbReference type="Proteomes" id="UP001150879"/>
    </source>
</evidence>
<dbReference type="GO" id="GO:0051213">
    <property type="term" value="F:dioxygenase activity"/>
    <property type="evidence" value="ECO:0007669"/>
    <property type="project" value="UniProtKB-KW"/>
</dbReference>
<dbReference type="AlphaFoldDB" id="A0A9W9T0W6"/>